<evidence type="ECO:0000313" key="1">
    <source>
        <dbReference type="EMBL" id="NVO24989.1"/>
    </source>
</evidence>
<dbReference type="EMBL" id="JABCJE010000010">
    <property type="protein sequence ID" value="NVO24989.1"/>
    <property type="molecule type" value="Genomic_DNA"/>
</dbReference>
<comment type="caution">
    <text evidence="1">The sequence shown here is derived from an EMBL/GenBank/DDBJ whole genome shotgun (WGS) entry which is preliminary data.</text>
</comment>
<dbReference type="AlphaFoldDB" id="A0A850QFY3"/>
<evidence type="ECO:0000313" key="2">
    <source>
        <dbReference type="Proteomes" id="UP000592216"/>
    </source>
</evidence>
<dbReference type="Proteomes" id="UP000592216">
    <property type="component" value="Unassembled WGS sequence"/>
</dbReference>
<sequence length="187" mass="20378">MKATDQSDDLVTIQLPLPFVHGLLALTHLLDGRVVEALLDAVSAPPASGFETDQQTEEVETLPVRAKRSSPILHETDLVASVLGQTVRGATLPDLFGKCVDLIHKLDPAAIEQFAEQQTHARRYVAKSREDIHFRSPHLVAETQKTESGWWISKNVSENQVVAGLRALADAAKLHFGDDIKFPSGGS</sequence>
<accession>A0A850QFY3</accession>
<name>A0A850QFY3_9RHOB</name>
<organism evidence="1 2">
    <name type="scientific">Donghicola mangrovi</name>
    <dbReference type="NCBI Taxonomy" id="2729614"/>
    <lineage>
        <taxon>Bacteria</taxon>
        <taxon>Pseudomonadati</taxon>
        <taxon>Pseudomonadota</taxon>
        <taxon>Alphaproteobacteria</taxon>
        <taxon>Rhodobacterales</taxon>
        <taxon>Roseobacteraceae</taxon>
        <taxon>Donghicola</taxon>
    </lineage>
</organism>
<protein>
    <submittedName>
        <fullName evidence="1">Uncharacterized protein</fullName>
    </submittedName>
</protein>
<dbReference type="RefSeq" id="WP_177158584.1">
    <property type="nucleotide sequence ID" value="NZ_JABCJE010000010.1"/>
</dbReference>
<reference evidence="1 2" key="1">
    <citation type="submission" date="2020-04" db="EMBL/GenBank/DDBJ databases">
        <title>Donghicola sp., a member of the Rhodobacteraceae family isolated from mangrove forest in Thailand.</title>
        <authorList>
            <person name="Charoenyingcharoen P."/>
            <person name="Yukphan P."/>
        </authorList>
    </citation>
    <scope>NUCLEOTIDE SEQUENCE [LARGE SCALE GENOMIC DNA]</scope>
    <source>
        <strain evidence="1 2">B5-SW-15</strain>
    </source>
</reference>
<proteinExistence type="predicted"/>
<gene>
    <name evidence="1" type="ORF">HJ536_16660</name>
</gene>